<feature type="domain" description="SGNH hydrolase-type esterase N-terminal" evidence="3">
    <location>
        <begin position="31"/>
        <end position="174"/>
    </location>
</feature>
<proteinExistence type="predicted"/>
<dbReference type="GO" id="GO:0016788">
    <property type="term" value="F:hydrolase activity, acting on ester bonds"/>
    <property type="evidence" value="ECO:0007669"/>
    <property type="project" value="UniProtKB-ARBA"/>
</dbReference>
<dbReference type="EMBL" id="FXAU01000006">
    <property type="protein sequence ID" value="SMG44893.1"/>
    <property type="molecule type" value="Genomic_DNA"/>
</dbReference>
<evidence type="ECO:0000313" key="5">
    <source>
        <dbReference type="Proteomes" id="UP000192980"/>
    </source>
</evidence>
<dbReference type="Proteomes" id="UP000192980">
    <property type="component" value="Unassembled WGS sequence"/>
</dbReference>
<keyword evidence="5" id="KW-1185">Reference proteome</keyword>
<dbReference type="InterPro" id="IPR013830">
    <property type="entry name" value="SGNH_hydro"/>
</dbReference>
<sequence length="373" mass="42251">MKANVIRLLVLGFVMMHVSAQVFSQDFNRFNWVSVGQDATLRLQGKLDDASLRASLYRLPASVKDVVRKEVWNLSRNPAGVYLDFYTEADTVAFAYRCEQNINLKHMSAIGISGIDVYAKLKDNRWVWVKTKYITLNNGDVKVVMEGLDVKDLAYYRLYFPLYNTVADFKIGLNRPVDLISLEHKGKPIVVYGTSIAQGASASRAGMSWVALLGRQVEMPVVNLGFSANGRLEKEVVDVIAKQEASLYIIDCLPNLVAFTDEEVRQRLLYTWQTLRKSHPQTPIIFTEHADATINLLNTDSQRAYERVNRNLNRFIAENITGKDAHVHLVTARSIGLDIDDTADGIHPSDRGMKKYTDAYDQVIRKLRIHIIN</sequence>
<dbReference type="OrthoDB" id="5624617at2"/>
<evidence type="ECO:0000259" key="3">
    <source>
        <dbReference type="Pfam" id="PF14607"/>
    </source>
</evidence>
<dbReference type="Gene3D" id="3.40.50.1110">
    <property type="entry name" value="SGNH hydrolase"/>
    <property type="match status" value="1"/>
</dbReference>
<dbReference type="SUPFAM" id="SSF52266">
    <property type="entry name" value="SGNH hydrolase"/>
    <property type="match status" value="1"/>
</dbReference>
<evidence type="ECO:0000256" key="1">
    <source>
        <dbReference type="SAM" id="SignalP"/>
    </source>
</evidence>
<dbReference type="InterPro" id="IPR036514">
    <property type="entry name" value="SGNH_hydro_sf"/>
</dbReference>
<dbReference type="InterPro" id="IPR032740">
    <property type="entry name" value="GxDLY"/>
</dbReference>
<dbReference type="AlphaFoldDB" id="A0A1X7KVL7"/>
<dbReference type="RefSeq" id="WP_144036600.1">
    <property type="nucleotide sequence ID" value="NZ_FXAU01000006.1"/>
</dbReference>
<evidence type="ECO:0000259" key="2">
    <source>
        <dbReference type="Pfam" id="PF14606"/>
    </source>
</evidence>
<reference evidence="4 5" key="1">
    <citation type="submission" date="2017-04" db="EMBL/GenBank/DDBJ databases">
        <authorList>
            <person name="Afonso C.L."/>
            <person name="Miller P.J."/>
            <person name="Scott M.A."/>
            <person name="Spackman E."/>
            <person name="Goraichik I."/>
            <person name="Dimitrov K.M."/>
            <person name="Suarez D.L."/>
            <person name="Swayne D.E."/>
        </authorList>
    </citation>
    <scope>NUCLEOTIDE SEQUENCE [LARGE SCALE GENOMIC DNA]</scope>
    <source>
        <strain evidence="4 5">DSM 22418</strain>
    </source>
</reference>
<feature type="signal peptide" evidence="1">
    <location>
        <begin position="1"/>
        <end position="20"/>
    </location>
</feature>
<protein>
    <submittedName>
        <fullName evidence="4">Lysophospholipase L1</fullName>
    </submittedName>
</protein>
<gene>
    <name evidence="4" type="ORF">SAMN05660862_3219</name>
</gene>
<organism evidence="4 5">
    <name type="scientific">Sphingobacterium psychroaquaticum</name>
    <dbReference type="NCBI Taxonomy" id="561061"/>
    <lineage>
        <taxon>Bacteria</taxon>
        <taxon>Pseudomonadati</taxon>
        <taxon>Bacteroidota</taxon>
        <taxon>Sphingobacteriia</taxon>
        <taxon>Sphingobacteriales</taxon>
        <taxon>Sphingobacteriaceae</taxon>
        <taxon>Sphingobacterium</taxon>
    </lineage>
</organism>
<name>A0A1X7KVL7_9SPHI</name>
<evidence type="ECO:0000313" key="4">
    <source>
        <dbReference type="EMBL" id="SMG44893.1"/>
    </source>
</evidence>
<dbReference type="STRING" id="561061.SAMN05660862_3219"/>
<dbReference type="Pfam" id="PF14606">
    <property type="entry name" value="Lipase_GDSL_3"/>
    <property type="match status" value="1"/>
</dbReference>
<dbReference type="Pfam" id="PF14607">
    <property type="entry name" value="GxDLY"/>
    <property type="match status" value="1"/>
</dbReference>
<keyword evidence="1" id="KW-0732">Signal</keyword>
<feature type="domain" description="SGNH hydrolase-type esterase" evidence="2">
    <location>
        <begin position="187"/>
        <end position="365"/>
    </location>
</feature>
<feature type="chain" id="PRO_5013072804" evidence="1">
    <location>
        <begin position="21"/>
        <end position="373"/>
    </location>
</feature>
<accession>A0A1X7KVL7</accession>
<dbReference type="Gene3D" id="2.60.120.260">
    <property type="entry name" value="Galactose-binding domain-like"/>
    <property type="match status" value="1"/>
</dbReference>